<organism evidence="1 2">
    <name type="scientific">Marinomonas balearica</name>
    <dbReference type="NCBI Taxonomy" id="491947"/>
    <lineage>
        <taxon>Bacteria</taxon>
        <taxon>Pseudomonadati</taxon>
        <taxon>Pseudomonadota</taxon>
        <taxon>Gammaproteobacteria</taxon>
        <taxon>Oceanospirillales</taxon>
        <taxon>Oceanospirillaceae</taxon>
        <taxon>Marinomonas</taxon>
    </lineage>
</organism>
<sequence length="120" mass="14169">MSSFFLIFFSIGVFADDIDQYRYYQTDQILPKRKSAHYIVYIKNNDPCIYTYNLREKKTVRFCEMGDSGLNLERNYPSIYPVDLTLRLGGFDFKVAAPWSEQKCQIYFPRMKLTCEPTGN</sequence>
<dbReference type="EMBL" id="SNXC01000009">
    <property type="protein sequence ID" value="TDO99759.1"/>
    <property type="molecule type" value="Genomic_DNA"/>
</dbReference>
<proteinExistence type="predicted"/>
<dbReference type="Proteomes" id="UP000294656">
    <property type="component" value="Unassembled WGS sequence"/>
</dbReference>
<evidence type="ECO:0000313" key="2">
    <source>
        <dbReference type="Proteomes" id="UP000294656"/>
    </source>
</evidence>
<evidence type="ECO:0000313" key="1">
    <source>
        <dbReference type="EMBL" id="TDO99759.1"/>
    </source>
</evidence>
<comment type="caution">
    <text evidence="1">The sequence shown here is derived from an EMBL/GenBank/DDBJ whole genome shotgun (WGS) entry which is preliminary data.</text>
</comment>
<accession>A0A4R6MHU8</accession>
<reference evidence="1 2" key="1">
    <citation type="submission" date="2019-03" db="EMBL/GenBank/DDBJ databases">
        <title>Genomic Encyclopedia of Type Strains, Phase III (KMG-III): the genomes of soil and plant-associated and newly described type strains.</title>
        <authorList>
            <person name="Whitman W."/>
        </authorList>
    </citation>
    <scope>NUCLEOTIDE SEQUENCE [LARGE SCALE GENOMIC DNA]</scope>
    <source>
        <strain evidence="1 2">CECT 7378</strain>
    </source>
</reference>
<name>A0A4R6MHU8_9GAMM</name>
<keyword evidence="2" id="KW-1185">Reference proteome</keyword>
<dbReference type="AlphaFoldDB" id="A0A4R6MHU8"/>
<gene>
    <name evidence="1" type="ORF">DFP79_0762</name>
</gene>
<protein>
    <submittedName>
        <fullName evidence="1">Uncharacterized protein</fullName>
    </submittedName>
</protein>